<evidence type="ECO:0000313" key="2">
    <source>
        <dbReference type="EMBL" id="KAG1335063.1"/>
    </source>
</evidence>
<dbReference type="Pfam" id="PF25293">
    <property type="entry name" value="Beta-prop_EMC1_N"/>
    <property type="match status" value="1"/>
</dbReference>
<dbReference type="OrthoDB" id="28092at2759"/>
<evidence type="ECO:0000313" key="3">
    <source>
        <dbReference type="Proteomes" id="UP000797356"/>
    </source>
</evidence>
<evidence type="ECO:0000259" key="1">
    <source>
        <dbReference type="Pfam" id="PF25293"/>
    </source>
</evidence>
<gene>
    <name evidence="2" type="ORF">COCNU_03G011820</name>
</gene>
<comment type="caution">
    <text evidence="2">The sequence shown here is derived from an EMBL/GenBank/DDBJ whole genome shotgun (WGS) entry which is preliminary data.</text>
</comment>
<reference evidence="2" key="2">
    <citation type="submission" date="2019-07" db="EMBL/GenBank/DDBJ databases">
        <authorList>
            <person name="Yang Y."/>
            <person name="Bocs S."/>
            <person name="Baudouin L."/>
        </authorList>
    </citation>
    <scope>NUCLEOTIDE SEQUENCE</scope>
    <source>
        <tissue evidence="2">Spear leaf of Hainan Tall coconut</tissue>
    </source>
</reference>
<protein>
    <submittedName>
        <fullName evidence="2">Putative ER membrane protein complex subunit 1</fullName>
    </submittedName>
</protein>
<dbReference type="AlphaFoldDB" id="A0A8K0I3G8"/>
<name>A0A8K0I3G8_COCNU</name>
<reference evidence="2" key="1">
    <citation type="journal article" date="2017" name="Gigascience">
        <title>The genome draft of coconut (Cocos nucifera).</title>
        <authorList>
            <person name="Xiao Y."/>
            <person name="Xu P."/>
            <person name="Fan H."/>
            <person name="Baudouin L."/>
            <person name="Xia W."/>
            <person name="Bocs S."/>
            <person name="Xu J."/>
            <person name="Li Q."/>
            <person name="Guo A."/>
            <person name="Zhou L."/>
            <person name="Li J."/>
            <person name="Wu Y."/>
            <person name="Ma Z."/>
            <person name="Armero A."/>
            <person name="Issali A.E."/>
            <person name="Liu N."/>
            <person name="Peng M."/>
            <person name="Yang Y."/>
        </authorList>
    </citation>
    <scope>NUCLEOTIDE SEQUENCE</scope>
    <source>
        <tissue evidence="2">Spear leaf of Hainan Tall coconut</tissue>
    </source>
</reference>
<accession>A0A8K0I3G8</accession>
<sequence>MFAMRTVSSIYLVRVKGVNELDVIEELNHPASISDALTFSQGQQAVAMVQHEETKIHFKVKLNKDLRNEVLKETIEMDPQ</sequence>
<organism evidence="2 3">
    <name type="scientific">Cocos nucifera</name>
    <name type="common">Coconut palm</name>
    <dbReference type="NCBI Taxonomy" id="13894"/>
    <lineage>
        <taxon>Eukaryota</taxon>
        <taxon>Viridiplantae</taxon>
        <taxon>Streptophyta</taxon>
        <taxon>Embryophyta</taxon>
        <taxon>Tracheophyta</taxon>
        <taxon>Spermatophyta</taxon>
        <taxon>Magnoliopsida</taxon>
        <taxon>Liliopsida</taxon>
        <taxon>Arecaceae</taxon>
        <taxon>Arecoideae</taxon>
        <taxon>Cocoseae</taxon>
        <taxon>Attaleinae</taxon>
        <taxon>Cocos</taxon>
    </lineage>
</organism>
<keyword evidence="3" id="KW-1185">Reference proteome</keyword>
<dbReference type="InterPro" id="IPR058545">
    <property type="entry name" value="Beta-prop_EMC1_1st"/>
</dbReference>
<proteinExistence type="predicted"/>
<dbReference type="Proteomes" id="UP000797356">
    <property type="component" value="Chromosome 3"/>
</dbReference>
<dbReference type="EMBL" id="CM017874">
    <property type="protein sequence ID" value="KAG1335063.1"/>
    <property type="molecule type" value="Genomic_DNA"/>
</dbReference>
<feature type="domain" description="EMC1 first beta-propeller" evidence="1">
    <location>
        <begin position="1"/>
        <end position="80"/>
    </location>
</feature>